<dbReference type="PANTHER" id="PTHR43792:SF1">
    <property type="entry name" value="N-ACETYLTRANSFERASE DOMAIN-CONTAINING PROTEIN"/>
    <property type="match status" value="1"/>
</dbReference>
<dbReference type="SUPFAM" id="SSF55729">
    <property type="entry name" value="Acyl-CoA N-acyltransferases (Nat)"/>
    <property type="match status" value="1"/>
</dbReference>
<name>A0AAW5BHD5_9BACI</name>
<comment type="caution">
    <text evidence="2">The sequence shown here is derived from an EMBL/GenBank/DDBJ whole genome shotgun (WGS) entry which is preliminary data.</text>
</comment>
<organism evidence="2 3">
    <name type="scientific">Oceanobacillus jordanicus</name>
    <dbReference type="NCBI Taxonomy" id="2867266"/>
    <lineage>
        <taxon>Bacteria</taxon>
        <taxon>Bacillati</taxon>
        <taxon>Bacillota</taxon>
        <taxon>Bacilli</taxon>
        <taxon>Bacillales</taxon>
        <taxon>Bacillaceae</taxon>
        <taxon>Oceanobacillus</taxon>
    </lineage>
</organism>
<dbReference type="Gene3D" id="3.40.630.30">
    <property type="match status" value="1"/>
</dbReference>
<sequence length="185" mass="21909">MLKMRDLQEAPVLYELIKHPEVFPYVRHKAYSSEEFLFITKQTMEAEENEELVSRTILDEYYHPIGTISLFDIQDGYGFLATWIGQPYFGKGYNKRAKEQFFDELFLTHNMNGVFMKVRKTNSRSLKAVLKLPYVTIANNTYPEVYQEINKQEEVYDLFLISKDHYVSYQTFANTEQQHTEEEVG</sequence>
<dbReference type="EMBL" id="JAIFZM010000024">
    <property type="protein sequence ID" value="MCG3421166.1"/>
    <property type="molecule type" value="Genomic_DNA"/>
</dbReference>
<dbReference type="AlphaFoldDB" id="A0AAW5BHD5"/>
<reference evidence="2 3" key="1">
    <citation type="journal article" date="2022" name="Evol. Bioinform. Online">
        <title>Draft Genome Sequence of Oceanobacillus jordanicus Strain GSFE11, a Halotolerant Plant Growth-Promoting Bacterial Endophyte Isolated From the Jordan Valley.</title>
        <authorList>
            <person name="Alhindi T."/>
            <person name="Albdaiwi R."/>
        </authorList>
    </citation>
    <scope>NUCLEOTIDE SEQUENCE [LARGE SCALE GENOMIC DNA]</scope>
    <source>
        <strain evidence="2 3">GSFE11</strain>
    </source>
</reference>
<dbReference type="PANTHER" id="PTHR43792">
    <property type="entry name" value="GNAT FAMILY, PUTATIVE (AFU_ORTHOLOGUE AFUA_3G00765)-RELATED-RELATED"/>
    <property type="match status" value="1"/>
</dbReference>
<dbReference type="RefSeq" id="WP_238022131.1">
    <property type="nucleotide sequence ID" value="NZ_JAIFZM010000024.1"/>
</dbReference>
<feature type="domain" description="N-acetyltransferase" evidence="1">
    <location>
        <begin position="8"/>
        <end position="132"/>
    </location>
</feature>
<dbReference type="InterPro" id="IPR000182">
    <property type="entry name" value="GNAT_dom"/>
</dbReference>
<dbReference type="GO" id="GO:0016747">
    <property type="term" value="F:acyltransferase activity, transferring groups other than amino-acyl groups"/>
    <property type="evidence" value="ECO:0007669"/>
    <property type="project" value="InterPro"/>
</dbReference>
<dbReference type="Proteomes" id="UP001199631">
    <property type="component" value="Unassembled WGS sequence"/>
</dbReference>
<dbReference type="InterPro" id="IPR016181">
    <property type="entry name" value="Acyl_CoA_acyltransferase"/>
</dbReference>
<accession>A0AAW5BHD5</accession>
<evidence type="ECO:0000313" key="3">
    <source>
        <dbReference type="Proteomes" id="UP001199631"/>
    </source>
</evidence>
<protein>
    <submittedName>
        <fullName evidence="2">GNAT family N-acetyltransferase</fullName>
    </submittedName>
</protein>
<keyword evidence="3" id="KW-1185">Reference proteome</keyword>
<dbReference type="Pfam" id="PF13302">
    <property type="entry name" value="Acetyltransf_3"/>
    <property type="match status" value="1"/>
</dbReference>
<proteinExistence type="predicted"/>
<gene>
    <name evidence="2" type="ORF">K3T81_18635</name>
</gene>
<evidence type="ECO:0000313" key="2">
    <source>
        <dbReference type="EMBL" id="MCG3421166.1"/>
    </source>
</evidence>
<evidence type="ECO:0000259" key="1">
    <source>
        <dbReference type="Pfam" id="PF13302"/>
    </source>
</evidence>
<dbReference type="InterPro" id="IPR051531">
    <property type="entry name" value="N-acetyltransferase"/>
</dbReference>